<organism evidence="2 3">
    <name type="scientific">Coccidioides immitis RMSCC 3703</name>
    <dbReference type="NCBI Taxonomy" id="454286"/>
    <lineage>
        <taxon>Eukaryota</taxon>
        <taxon>Fungi</taxon>
        <taxon>Dikarya</taxon>
        <taxon>Ascomycota</taxon>
        <taxon>Pezizomycotina</taxon>
        <taxon>Eurotiomycetes</taxon>
        <taxon>Eurotiomycetidae</taxon>
        <taxon>Onygenales</taxon>
        <taxon>Onygenaceae</taxon>
        <taxon>Coccidioides</taxon>
    </lineage>
</organism>
<feature type="region of interest" description="Disordered" evidence="1">
    <location>
        <begin position="36"/>
        <end position="69"/>
    </location>
</feature>
<evidence type="ECO:0000313" key="2">
    <source>
        <dbReference type="EMBL" id="KMU75418.1"/>
    </source>
</evidence>
<protein>
    <submittedName>
        <fullName evidence="2">Uncharacterized protein</fullName>
    </submittedName>
</protein>
<evidence type="ECO:0000256" key="1">
    <source>
        <dbReference type="SAM" id="MobiDB-lite"/>
    </source>
</evidence>
<evidence type="ECO:0000313" key="3">
    <source>
        <dbReference type="Proteomes" id="UP000054559"/>
    </source>
</evidence>
<name>A0A0J8QVR9_COCIT</name>
<dbReference type="Proteomes" id="UP000054559">
    <property type="component" value="Unassembled WGS sequence"/>
</dbReference>
<dbReference type="AlphaFoldDB" id="A0A0J8QVR9"/>
<accession>A0A0J8QVR9</accession>
<gene>
    <name evidence="2" type="ORF">CISG_05053</name>
</gene>
<proteinExistence type="predicted"/>
<sequence length="105" mass="11362">MAEGGWHSTNRGDREEVGQICGAGAKSFEVQNLAVKHQNPQKERNHARMSINSLKYNRPGRKKSVKSAGEGAVGGLVGVSHGDVTFERYADAHADWRNIVACSVS</sequence>
<dbReference type="EMBL" id="DS268140">
    <property type="protein sequence ID" value="KMU75418.1"/>
    <property type="molecule type" value="Genomic_DNA"/>
</dbReference>
<reference evidence="3" key="1">
    <citation type="journal article" date="2010" name="Genome Res.">
        <title>Population genomic sequencing of Coccidioides fungi reveals recent hybridization and transposon control.</title>
        <authorList>
            <person name="Neafsey D.E."/>
            <person name="Barker B.M."/>
            <person name="Sharpton T.J."/>
            <person name="Stajich J.E."/>
            <person name="Park D.J."/>
            <person name="Whiston E."/>
            <person name="Hung C.-Y."/>
            <person name="McMahan C."/>
            <person name="White J."/>
            <person name="Sykes S."/>
            <person name="Heiman D."/>
            <person name="Young S."/>
            <person name="Zeng Q."/>
            <person name="Abouelleil A."/>
            <person name="Aftuck L."/>
            <person name="Bessette D."/>
            <person name="Brown A."/>
            <person name="FitzGerald M."/>
            <person name="Lui A."/>
            <person name="Macdonald J.P."/>
            <person name="Priest M."/>
            <person name="Orbach M.J."/>
            <person name="Galgiani J.N."/>
            <person name="Kirkland T.N."/>
            <person name="Cole G.T."/>
            <person name="Birren B.W."/>
            <person name="Henn M.R."/>
            <person name="Taylor J.W."/>
            <person name="Rounsley S.D."/>
        </authorList>
    </citation>
    <scope>NUCLEOTIDE SEQUENCE [LARGE SCALE GENOMIC DNA]</scope>
    <source>
        <strain evidence="3">RMSCC 3703</strain>
    </source>
</reference>